<dbReference type="Pfam" id="PF00534">
    <property type="entry name" value="Glycos_transf_1"/>
    <property type="match status" value="1"/>
</dbReference>
<dbReference type="InterPro" id="IPR011835">
    <property type="entry name" value="GS/SS"/>
</dbReference>
<feature type="domain" description="Starch synthase catalytic" evidence="9">
    <location>
        <begin position="3"/>
        <end position="238"/>
    </location>
</feature>
<protein>
    <recommendedName>
        <fullName evidence="7">Glycogen synthase</fullName>
        <ecNumber evidence="7">2.4.1.21</ecNumber>
    </recommendedName>
    <alternativeName>
        <fullName evidence="7">Starch [bacterial glycogen] synthase</fullName>
    </alternativeName>
</protein>
<feature type="binding site" evidence="7">
    <location>
        <position position="16"/>
    </location>
    <ligand>
        <name>ADP-alpha-D-glucose</name>
        <dbReference type="ChEBI" id="CHEBI:57498"/>
    </ligand>
</feature>
<evidence type="ECO:0000256" key="5">
    <source>
        <dbReference type="ARBA" id="ARBA00022679"/>
    </source>
</evidence>
<comment type="pathway">
    <text evidence="7">Glycan biosynthesis; glycogen biosynthesis.</text>
</comment>
<dbReference type="GO" id="GO:0005978">
    <property type="term" value="P:glycogen biosynthetic process"/>
    <property type="evidence" value="ECO:0007669"/>
    <property type="project" value="UniProtKB-UniRule"/>
</dbReference>
<organism evidence="10 12">
    <name type="scientific">Alkalithermobacter thermoalcaliphilus JW-YL-7 = DSM 7308</name>
    <dbReference type="NCBI Taxonomy" id="1121328"/>
    <lineage>
        <taxon>Bacteria</taxon>
        <taxon>Bacillati</taxon>
        <taxon>Bacillota</taxon>
        <taxon>Clostridia</taxon>
        <taxon>Peptostreptococcales</taxon>
        <taxon>Tepidibacteraceae</taxon>
        <taxon>Alkalithermobacter</taxon>
    </lineage>
</organism>
<evidence type="ECO:0000259" key="8">
    <source>
        <dbReference type="Pfam" id="PF00534"/>
    </source>
</evidence>
<proteinExistence type="inferred from homology"/>
<dbReference type="NCBIfam" id="TIGR02095">
    <property type="entry name" value="glgA"/>
    <property type="match status" value="1"/>
</dbReference>
<dbReference type="GO" id="GO:0009011">
    <property type="term" value="F:alpha-1,4-glucan glucosyltransferase (ADP-glucose donor) activity"/>
    <property type="evidence" value="ECO:0007669"/>
    <property type="project" value="UniProtKB-UniRule"/>
</dbReference>
<dbReference type="GO" id="GO:0004373">
    <property type="term" value="F:alpha-1,4-glucan glucosyltransferase (UDP-glucose donor) activity"/>
    <property type="evidence" value="ECO:0007669"/>
    <property type="project" value="InterPro"/>
</dbReference>
<dbReference type="InterPro" id="IPR001296">
    <property type="entry name" value="Glyco_trans_1"/>
</dbReference>
<dbReference type="SUPFAM" id="SSF53756">
    <property type="entry name" value="UDP-Glycosyltransferase/glycogen phosphorylase"/>
    <property type="match status" value="1"/>
</dbReference>
<dbReference type="Proteomes" id="UP000092605">
    <property type="component" value="Unassembled WGS sequence"/>
</dbReference>
<feature type="domain" description="Glycosyl transferase family 1" evidence="8">
    <location>
        <begin position="295"/>
        <end position="446"/>
    </location>
</feature>
<comment type="function">
    <text evidence="2 7">Synthesizes alpha-1,4-glucan chains using ADP-glucose.</text>
</comment>
<dbReference type="EMBL" id="LSFY01000001">
    <property type="protein sequence ID" value="KXZ39750.1"/>
    <property type="molecule type" value="Genomic_DNA"/>
</dbReference>
<gene>
    <name evidence="7" type="primary">glgA</name>
    <name evidence="10" type="ORF">JWYL7_0825</name>
    <name evidence="11" type="ORF">SAMN05661008_00572</name>
</gene>
<dbReference type="PATRIC" id="fig|1121328.3.peg.831"/>
<name>A0A150FRU3_CLOPD</name>
<keyword evidence="5 7" id="KW-0808">Transferase</keyword>
<dbReference type="AlphaFoldDB" id="A0A150FRU3"/>
<evidence type="ECO:0000313" key="10">
    <source>
        <dbReference type="EMBL" id="KXZ39750.1"/>
    </source>
</evidence>
<keyword evidence="4 7" id="KW-0328">Glycosyltransferase</keyword>
<evidence type="ECO:0000313" key="13">
    <source>
        <dbReference type="Proteomes" id="UP000323392"/>
    </source>
</evidence>
<dbReference type="EC" id="2.4.1.21" evidence="7"/>
<dbReference type="EMBL" id="FRBG01000003">
    <property type="protein sequence ID" value="SHK62172.1"/>
    <property type="molecule type" value="Genomic_DNA"/>
</dbReference>
<sequence length="479" mass="55839">MLKLLYVASEGFPFVKTGGLGDVAYSLPKELRKKGIDVRVVLPKYNAIPERYKSNMKLIKSIYVQVGWRMQYCGIEYLENEGVPYYFIDNEYYFKREGGYYGFYDDAERFSFYNRAVLEMIDHIDFKPDIIHCNDWHTGMIPVFLKAHYNQNPRYYDIKTMFTIHNLKYQGIFPPEILGDLLNLGMEYYNQDAIEFYGAINFMKGGINFSDVVTTVSPSYSQEIQYPYFGEKLDGLLRYRKEKLYGILNGIDYDVYNPLTDKNIFVNYDINCINKKYENKLFLQEQVGLDKRQCPVISMVTRLDEMKGLDLVIHVLDEILSNDIQMIILGTGDAKYEHILSEYQTRYKGKLSVNNLFDNTLAHRIYAGSDMLLMPSKFEPCGLSQLIALRYGTIPIVRNTGGLKDTITHYNNYNGNGFVFDNYNAHDMLYIIQEAISVYNDKNRWNTIVNNAMTKDYSWTQSALEYKKLYENLTRGGNL</sequence>
<dbReference type="RefSeq" id="WP_066069446.1">
    <property type="nucleotide sequence ID" value="NZ_FRBG01000003.1"/>
</dbReference>
<dbReference type="OrthoDB" id="9808590at2"/>
<reference evidence="11 13" key="2">
    <citation type="submission" date="2016-11" db="EMBL/GenBank/DDBJ databases">
        <authorList>
            <person name="Varghese N."/>
            <person name="Submissions S."/>
        </authorList>
    </citation>
    <scope>NUCLEOTIDE SEQUENCE [LARGE SCALE GENOMIC DNA]</scope>
    <source>
        <strain evidence="11 13">DSM 7308</strain>
    </source>
</reference>
<evidence type="ECO:0000259" key="9">
    <source>
        <dbReference type="Pfam" id="PF08323"/>
    </source>
</evidence>
<dbReference type="Proteomes" id="UP000323392">
    <property type="component" value="Unassembled WGS sequence"/>
</dbReference>
<dbReference type="Pfam" id="PF08323">
    <property type="entry name" value="Glyco_transf_5"/>
    <property type="match status" value="1"/>
</dbReference>
<evidence type="ECO:0000256" key="2">
    <source>
        <dbReference type="ARBA" id="ARBA00002764"/>
    </source>
</evidence>
<evidence type="ECO:0000256" key="7">
    <source>
        <dbReference type="HAMAP-Rule" id="MF_00484"/>
    </source>
</evidence>
<dbReference type="UniPathway" id="UPA00164"/>
<evidence type="ECO:0000256" key="3">
    <source>
        <dbReference type="ARBA" id="ARBA00010281"/>
    </source>
</evidence>
<evidence type="ECO:0000256" key="6">
    <source>
        <dbReference type="ARBA" id="ARBA00023056"/>
    </source>
</evidence>
<dbReference type="Gene3D" id="3.40.50.2000">
    <property type="entry name" value="Glycogen Phosphorylase B"/>
    <property type="match status" value="2"/>
</dbReference>
<dbReference type="CDD" id="cd03791">
    <property type="entry name" value="GT5_Glycogen_synthase_DULL1-like"/>
    <property type="match status" value="1"/>
</dbReference>
<dbReference type="InterPro" id="IPR013534">
    <property type="entry name" value="Starch_synth_cat_dom"/>
</dbReference>
<dbReference type="PANTHER" id="PTHR45825:SF11">
    <property type="entry name" value="ALPHA AMYLASE DOMAIN-CONTAINING PROTEIN"/>
    <property type="match status" value="1"/>
</dbReference>
<keyword evidence="13" id="KW-1185">Reference proteome</keyword>
<comment type="similarity">
    <text evidence="3 7">Belongs to the glycosyltransferase 1 family. Bacterial/plant glycogen synthase subfamily.</text>
</comment>
<comment type="caution">
    <text evidence="10">The sequence shown here is derived from an EMBL/GenBank/DDBJ whole genome shotgun (WGS) entry which is preliminary data.</text>
</comment>
<evidence type="ECO:0000313" key="12">
    <source>
        <dbReference type="Proteomes" id="UP000092605"/>
    </source>
</evidence>
<dbReference type="PANTHER" id="PTHR45825">
    <property type="entry name" value="GRANULE-BOUND STARCH SYNTHASE 1, CHLOROPLASTIC/AMYLOPLASTIC"/>
    <property type="match status" value="1"/>
</dbReference>
<dbReference type="HAMAP" id="MF_00484">
    <property type="entry name" value="Glycogen_synth"/>
    <property type="match status" value="1"/>
</dbReference>
<comment type="catalytic activity">
    <reaction evidence="1 7">
        <text>[(1-&gt;4)-alpha-D-glucosyl](n) + ADP-alpha-D-glucose = [(1-&gt;4)-alpha-D-glucosyl](n+1) + ADP + H(+)</text>
        <dbReference type="Rhea" id="RHEA:18189"/>
        <dbReference type="Rhea" id="RHEA-COMP:9584"/>
        <dbReference type="Rhea" id="RHEA-COMP:9587"/>
        <dbReference type="ChEBI" id="CHEBI:15378"/>
        <dbReference type="ChEBI" id="CHEBI:15444"/>
        <dbReference type="ChEBI" id="CHEBI:57498"/>
        <dbReference type="ChEBI" id="CHEBI:456216"/>
        <dbReference type="EC" id="2.4.1.21"/>
    </reaction>
</comment>
<reference evidence="10 12" key="1">
    <citation type="submission" date="2016-02" db="EMBL/GenBank/DDBJ databases">
        <title>Draft genome sequence for Clostridium paradoxum JW-YL-7.</title>
        <authorList>
            <person name="Utturkar S.M."/>
            <person name="Lancaster A."/>
            <person name="Poole F.L."/>
            <person name="Adams M.W."/>
            <person name="Brown S.D."/>
        </authorList>
    </citation>
    <scope>NUCLEOTIDE SEQUENCE [LARGE SCALE GENOMIC DNA]</scope>
    <source>
        <strain evidence="10 12">JW-YL-7</strain>
    </source>
</reference>
<accession>A0A150FRU3</accession>
<evidence type="ECO:0000313" key="11">
    <source>
        <dbReference type="EMBL" id="SHK62172.1"/>
    </source>
</evidence>
<dbReference type="NCBIfam" id="NF001898">
    <property type="entry name" value="PRK00654.1-1"/>
    <property type="match status" value="1"/>
</dbReference>
<evidence type="ECO:0000256" key="1">
    <source>
        <dbReference type="ARBA" id="ARBA00001478"/>
    </source>
</evidence>
<dbReference type="NCBIfam" id="NF001899">
    <property type="entry name" value="PRK00654.1-2"/>
    <property type="match status" value="1"/>
</dbReference>
<dbReference type="STRING" id="1121328.JWYL7_0825"/>
<keyword evidence="6 7" id="KW-0320">Glycogen biosynthesis</keyword>
<evidence type="ECO:0000256" key="4">
    <source>
        <dbReference type="ARBA" id="ARBA00022676"/>
    </source>
</evidence>